<reference evidence="2 3" key="1">
    <citation type="submission" date="2019-05" db="EMBL/GenBank/DDBJ databases">
        <title>Verrucobacter flavum gen. nov., sp. nov. a new member of the family Verrucomicrobiaceae.</title>
        <authorList>
            <person name="Szuroczki S."/>
            <person name="Abbaszade G."/>
            <person name="Szabo A."/>
            <person name="Felfoldi T."/>
            <person name="Schumann P."/>
            <person name="Boka K."/>
            <person name="Keki Z."/>
            <person name="Toumi M."/>
            <person name="Toth E."/>
        </authorList>
    </citation>
    <scope>NUCLEOTIDE SEQUENCE [LARGE SCALE GENOMIC DNA]</scope>
    <source>
        <strain evidence="2 3">MG-N-17</strain>
    </source>
</reference>
<evidence type="ECO:0000313" key="3">
    <source>
        <dbReference type="Proteomes" id="UP000306196"/>
    </source>
</evidence>
<dbReference type="AlphaFoldDB" id="A0A5R8K8Y1"/>
<feature type="transmembrane region" description="Helical" evidence="1">
    <location>
        <begin position="127"/>
        <end position="150"/>
    </location>
</feature>
<sequence>MNDLAALRARFDAALGAKEAIVWKAGAPEYPVAVGEFFRALNLPPWNHPGYDPAAHGTSLEGLDEASLNEVKSILTGWGRSERFSDGAWQVALEKAPISKVLDRAGELIHGSIGDPKLKMVPLNHPMVTVAGGMIWGWLGLKGFFVGLGLVVEFLRSQGFIPRGETPMPLYMLACLMMLGVIFNLVVDWRAKREFAAIRRGEYFARWTYEKGEAQMMITIDEGQREGKVKFLFWLPVIGLGLGALILGVIGAVVKGDWMLPLKAVGIGLGIGLGLGVLLSVPAHFMTGVKPRLTREMVAEVIFTREGFYRPGEFIPVMAYGKGMRLCIDDFDRGIGRGWLTFRLIQSSPNNPASKMSSIFKLLVPAGEEEQAKSLAHYYQNSEV</sequence>
<dbReference type="Pfam" id="PF20118">
    <property type="entry name" value="DUF6508"/>
    <property type="match status" value="1"/>
</dbReference>
<feature type="transmembrane region" description="Helical" evidence="1">
    <location>
        <begin position="266"/>
        <end position="287"/>
    </location>
</feature>
<comment type="caution">
    <text evidence="2">The sequence shown here is derived from an EMBL/GenBank/DDBJ whole genome shotgun (WGS) entry which is preliminary data.</text>
</comment>
<keyword evidence="1" id="KW-0472">Membrane</keyword>
<proteinExistence type="predicted"/>
<evidence type="ECO:0000256" key="1">
    <source>
        <dbReference type="SAM" id="Phobius"/>
    </source>
</evidence>
<dbReference type="InterPro" id="IPR045425">
    <property type="entry name" value="DUF6508"/>
</dbReference>
<feature type="transmembrane region" description="Helical" evidence="1">
    <location>
        <begin position="231"/>
        <end position="254"/>
    </location>
</feature>
<keyword evidence="1" id="KW-0812">Transmembrane</keyword>
<dbReference type="Proteomes" id="UP000306196">
    <property type="component" value="Unassembled WGS sequence"/>
</dbReference>
<organism evidence="2 3">
    <name type="scientific">Phragmitibacter flavus</name>
    <dbReference type="NCBI Taxonomy" id="2576071"/>
    <lineage>
        <taxon>Bacteria</taxon>
        <taxon>Pseudomonadati</taxon>
        <taxon>Verrucomicrobiota</taxon>
        <taxon>Verrucomicrobiia</taxon>
        <taxon>Verrucomicrobiales</taxon>
        <taxon>Verrucomicrobiaceae</taxon>
        <taxon>Phragmitibacter</taxon>
    </lineage>
</organism>
<protein>
    <submittedName>
        <fullName evidence="2">Uncharacterized protein</fullName>
    </submittedName>
</protein>
<accession>A0A5R8K8Y1</accession>
<feature type="transmembrane region" description="Helical" evidence="1">
    <location>
        <begin position="170"/>
        <end position="191"/>
    </location>
</feature>
<keyword evidence="1" id="KW-1133">Transmembrane helix</keyword>
<name>A0A5R8K8Y1_9BACT</name>
<dbReference type="EMBL" id="VAUV01000019">
    <property type="protein sequence ID" value="TLD68766.1"/>
    <property type="molecule type" value="Genomic_DNA"/>
</dbReference>
<keyword evidence="3" id="KW-1185">Reference proteome</keyword>
<gene>
    <name evidence="2" type="ORF">FEM03_20750</name>
</gene>
<evidence type="ECO:0000313" key="2">
    <source>
        <dbReference type="EMBL" id="TLD68766.1"/>
    </source>
</evidence>